<comment type="caution">
    <text evidence="1">The sequence shown here is derived from an EMBL/GenBank/DDBJ whole genome shotgun (WGS) entry which is preliminary data.</text>
</comment>
<dbReference type="SUPFAM" id="SSF140663">
    <property type="entry name" value="TTHA0068-like"/>
    <property type="match status" value="1"/>
</dbReference>
<dbReference type="PANTHER" id="PTHR34796:SF1">
    <property type="entry name" value="EXPRESSED PROTEIN"/>
    <property type="match status" value="1"/>
</dbReference>
<name>M0CSA6_9EURY</name>
<dbReference type="Pfam" id="PF03745">
    <property type="entry name" value="DUF309"/>
    <property type="match status" value="1"/>
</dbReference>
<dbReference type="InterPro" id="IPR023203">
    <property type="entry name" value="TTHA0068_sf"/>
</dbReference>
<dbReference type="Proteomes" id="UP000011615">
    <property type="component" value="Unassembled WGS sequence"/>
</dbReference>
<dbReference type="Gene3D" id="1.10.3450.10">
    <property type="entry name" value="TTHA0068-like"/>
    <property type="match status" value="1"/>
</dbReference>
<organism evidence="1 2">
    <name type="scientific">Natrinema limicola JCM 13563</name>
    <dbReference type="NCBI Taxonomy" id="1230457"/>
    <lineage>
        <taxon>Archaea</taxon>
        <taxon>Methanobacteriati</taxon>
        <taxon>Methanobacteriota</taxon>
        <taxon>Stenosarchaea group</taxon>
        <taxon>Halobacteria</taxon>
        <taxon>Halobacteriales</taxon>
        <taxon>Natrialbaceae</taxon>
        <taxon>Natrinema</taxon>
    </lineage>
</organism>
<dbReference type="AlphaFoldDB" id="M0CSA6"/>
<dbReference type="PANTHER" id="PTHR34796">
    <property type="entry name" value="EXPRESSED PROTEIN"/>
    <property type="match status" value="1"/>
</dbReference>
<sequence length="207" mass="22971">MRDHLRAGVAIFNDGYYHAAHDAWEDHWLDLEAGSDDERLLHGLIQYSSAVYHARGRNWEGTVGLAESAGEYLAGLPADHRGLRLESVRSYLAGLAADPELIERRPPVVLEHEGTAPTLSDLDIGPTAVAAVVLAEEFGYDEGPIAQARAYARRDLEAGDDASQFITLLFDFVREDEHRGIVFQRLTEHVGRRQAREKDVDGLFGPK</sequence>
<evidence type="ECO:0008006" key="3">
    <source>
        <dbReference type="Google" id="ProtNLM"/>
    </source>
</evidence>
<reference evidence="1 2" key="1">
    <citation type="journal article" date="2014" name="PLoS Genet.">
        <title>Phylogenetically driven sequencing of extremely halophilic archaea reveals strategies for static and dynamic osmo-response.</title>
        <authorList>
            <person name="Becker E.A."/>
            <person name="Seitzer P.M."/>
            <person name="Tritt A."/>
            <person name="Larsen D."/>
            <person name="Krusor M."/>
            <person name="Yao A.I."/>
            <person name="Wu D."/>
            <person name="Madern D."/>
            <person name="Eisen J.A."/>
            <person name="Darling A.E."/>
            <person name="Facciotti M.T."/>
        </authorList>
    </citation>
    <scope>NUCLEOTIDE SEQUENCE [LARGE SCALE GENOMIC DNA]</scope>
    <source>
        <strain evidence="1 2">JCM 13563</strain>
    </source>
</reference>
<dbReference type="eggNOG" id="arCOG09205">
    <property type="taxonomic scope" value="Archaea"/>
</dbReference>
<keyword evidence="2" id="KW-1185">Reference proteome</keyword>
<proteinExistence type="predicted"/>
<dbReference type="RefSeq" id="WP_008009128.1">
    <property type="nucleotide sequence ID" value="NZ_AOIT01000015.1"/>
</dbReference>
<evidence type="ECO:0000313" key="2">
    <source>
        <dbReference type="Proteomes" id="UP000011615"/>
    </source>
</evidence>
<dbReference type="STRING" id="1230457.C476_01410"/>
<dbReference type="PATRIC" id="fig|1230457.4.peg.271"/>
<accession>M0CSA6</accession>
<dbReference type="OrthoDB" id="270022at2157"/>
<gene>
    <name evidence="1" type="ORF">C476_01410</name>
</gene>
<protein>
    <recommendedName>
        <fullName evidence="3">DUF309 domain-containing protein</fullName>
    </recommendedName>
</protein>
<dbReference type="EMBL" id="AOIT01000015">
    <property type="protein sequence ID" value="ELZ25503.1"/>
    <property type="molecule type" value="Genomic_DNA"/>
</dbReference>
<evidence type="ECO:0000313" key="1">
    <source>
        <dbReference type="EMBL" id="ELZ25503.1"/>
    </source>
</evidence>
<dbReference type="InterPro" id="IPR005500">
    <property type="entry name" value="DUF309"/>
</dbReference>